<name>A0A7R6SSD9_9GAMM</name>
<gene>
    <name evidence="5" type="ORF">AMJAP_0875</name>
</gene>
<dbReference type="GO" id="GO:0030145">
    <property type="term" value="F:manganese ion binding"/>
    <property type="evidence" value="ECO:0007669"/>
    <property type="project" value="InterPro"/>
</dbReference>
<dbReference type="OrthoDB" id="9788539at2"/>
<evidence type="ECO:0000256" key="1">
    <source>
        <dbReference type="ARBA" id="ARBA00005750"/>
    </source>
</evidence>
<dbReference type="InterPro" id="IPR016667">
    <property type="entry name" value="Caps_polysacc_synth_CpsB/CapC"/>
</dbReference>
<evidence type="ECO:0000256" key="3">
    <source>
        <dbReference type="ARBA" id="ARBA00022801"/>
    </source>
</evidence>
<dbReference type="Pfam" id="PF19567">
    <property type="entry name" value="CpsB_CapC"/>
    <property type="match status" value="1"/>
</dbReference>
<dbReference type="PANTHER" id="PTHR39181">
    <property type="entry name" value="TYROSINE-PROTEIN PHOSPHATASE YWQE"/>
    <property type="match status" value="1"/>
</dbReference>
<evidence type="ECO:0000256" key="2">
    <source>
        <dbReference type="ARBA" id="ARBA00013064"/>
    </source>
</evidence>
<dbReference type="PANTHER" id="PTHR39181:SF1">
    <property type="entry name" value="TYROSINE-PROTEIN PHOSPHATASE YWQE"/>
    <property type="match status" value="1"/>
</dbReference>
<dbReference type="EC" id="3.1.3.48" evidence="2"/>
<dbReference type="AlphaFoldDB" id="A0A7R6SSD9"/>
<comment type="similarity">
    <text evidence="1">Belongs to the metallo-dependent hydrolases superfamily. CpsB/CapC family.</text>
</comment>
<dbReference type="EMBL" id="AP014545">
    <property type="protein sequence ID" value="BBB25472.1"/>
    <property type="molecule type" value="Genomic_DNA"/>
</dbReference>
<comment type="catalytic activity">
    <reaction evidence="4">
        <text>O-phospho-L-tyrosyl-[protein] + H2O = L-tyrosyl-[protein] + phosphate</text>
        <dbReference type="Rhea" id="RHEA:10684"/>
        <dbReference type="Rhea" id="RHEA-COMP:10136"/>
        <dbReference type="Rhea" id="RHEA-COMP:20101"/>
        <dbReference type="ChEBI" id="CHEBI:15377"/>
        <dbReference type="ChEBI" id="CHEBI:43474"/>
        <dbReference type="ChEBI" id="CHEBI:46858"/>
        <dbReference type="ChEBI" id="CHEBI:61978"/>
        <dbReference type="EC" id="3.1.3.48"/>
    </reaction>
</comment>
<evidence type="ECO:0000256" key="4">
    <source>
        <dbReference type="ARBA" id="ARBA00051722"/>
    </source>
</evidence>
<sequence>MIDLHNHILPGIDDGPATLEESLALAEIAVNDGISHIVVTPHIHPGRYDNQISTIQPALSSLQQTLVEKGMPLTLSMGAETRISTEMLTLIPAGLIPYLGSWKGEQVLLLELPHSHILPGTDQLIQWLKRHKITPMIAHPERNKEIMLSPEKLAPFIDAGCLLQLTAMSITGEFGAMAKHCATYILQQEWATVLATDAHNATHRPPILSNGLKAAAEIIGNRAAIELVTSNPATILGRLRD</sequence>
<dbReference type="KEGG" id="ajp:AMJAP_0875"/>
<dbReference type="SUPFAM" id="SSF89550">
    <property type="entry name" value="PHP domain-like"/>
    <property type="match status" value="1"/>
</dbReference>
<keyword evidence="3 5" id="KW-0378">Hydrolase</keyword>
<dbReference type="Proteomes" id="UP000595663">
    <property type="component" value="Chromosome"/>
</dbReference>
<dbReference type="Gene3D" id="3.20.20.140">
    <property type="entry name" value="Metal-dependent hydrolases"/>
    <property type="match status" value="1"/>
</dbReference>
<keyword evidence="6" id="KW-1185">Reference proteome</keyword>
<dbReference type="GO" id="GO:0004725">
    <property type="term" value="F:protein tyrosine phosphatase activity"/>
    <property type="evidence" value="ECO:0007669"/>
    <property type="project" value="UniProtKB-EC"/>
</dbReference>
<dbReference type="PIRSF" id="PIRSF016557">
    <property type="entry name" value="Caps_synth_CpsB"/>
    <property type="match status" value="1"/>
</dbReference>
<accession>A0A7R6SSD9</accession>
<dbReference type="RefSeq" id="WP_019621886.1">
    <property type="nucleotide sequence ID" value="NZ_AP014545.1"/>
</dbReference>
<reference evidence="5 6" key="1">
    <citation type="journal article" date="2008" name="Int. J. Syst. Evol. Microbiol.">
        <title>Amphritea japonica sp. nov. and Amphritea balenae sp. nov., isolated from the sediment adjacent to sperm whale carcasses off Kagoshima, Japan.</title>
        <authorList>
            <person name="Miyazaki M."/>
            <person name="Nogi Y."/>
            <person name="Fujiwara Y."/>
            <person name="Kawato M."/>
            <person name="Nagahama T."/>
            <person name="Kubokawa K."/>
            <person name="Horikoshi K."/>
        </authorList>
    </citation>
    <scope>NUCLEOTIDE SEQUENCE [LARGE SCALE GENOMIC DNA]</scope>
    <source>
        <strain evidence="5 6">ATCC BAA-1530</strain>
    </source>
</reference>
<dbReference type="InterPro" id="IPR016195">
    <property type="entry name" value="Pol/histidinol_Pase-like"/>
</dbReference>
<organism evidence="5 6">
    <name type="scientific">Amphritea japonica ATCC BAA-1530</name>
    <dbReference type="NCBI Taxonomy" id="1278309"/>
    <lineage>
        <taxon>Bacteria</taxon>
        <taxon>Pseudomonadati</taxon>
        <taxon>Pseudomonadota</taxon>
        <taxon>Gammaproteobacteria</taxon>
        <taxon>Oceanospirillales</taxon>
        <taxon>Oceanospirillaceae</taxon>
        <taxon>Amphritea</taxon>
    </lineage>
</organism>
<evidence type="ECO:0000313" key="6">
    <source>
        <dbReference type="Proteomes" id="UP000595663"/>
    </source>
</evidence>
<evidence type="ECO:0000313" key="5">
    <source>
        <dbReference type="EMBL" id="BBB25472.1"/>
    </source>
</evidence>
<protein>
    <recommendedName>
        <fullName evidence="2">protein-tyrosine-phosphatase</fullName>
        <ecNumber evidence="2">3.1.3.48</ecNumber>
    </recommendedName>
</protein>
<proteinExistence type="inferred from homology"/>